<dbReference type="Pfam" id="PF02525">
    <property type="entry name" value="Flavodoxin_2"/>
    <property type="match status" value="1"/>
</dbReference>
<dbReference type="InterPro" id="IPR050104">
    <property type="entry name" value="FMN-dep_NADH:Q_OxRdtase_AzoR1"/>
</dbReference>
<dbReference type="InterPro" id="IPR029039">
    <property type="entry name" value="Flavoprotein-like_sf"/>
</dbReference>
<reference evidence="8" key="1">
    <citation type="journal article" date="2020" name="Nature">
        <title>Giant virus diversity and host interactions through global metagenomics.</title>
        <authorList>
            <person name="Schulz F."/>
            <person name="Roux S."/>
            <person name="Paez-Espino D."/>
            <person name="Jungbluth S."/>
            <person name="Walsh D.A."/>
            <person name="Denef V.J."/>
            <person name="McMahon K.D."/>
            <person name="Konstantinidis K.T."/>
            <person name="Eloe-Fadrosh E.A."/>
            <person name="Kyrpides N.C."/>
            <person name="Woyke T."/>
        </authorList>
    </citation>
    <scope>NUCLEOTIDE SEQUENCE</scope>
    <source>
        <strain evidence="8">GVMAG-S-3300010158-109</strain>
    </source>
</reference>
<evidence type="ECO:0000256" key="6">
    <source>
        <dbReference type="ARBA" id="ARBA00048542"/>
    </source>
</evidence>
<organism evidence="8">
    <name type="scientific">viral metagenome</name>
    <dbReference type="NCBI Taxonomy" id="1070528"/>
    <lineage>
        <taxon>unclassified sequences</taxon>
        <taxon>metagenomes</taxon>
        <taxon>organismal metagenomes</taxon>
    </lineage>
</organism>
<dbReference type="InterPro" id="IPR023048">
    <property type="entry name" value="NADH:quinone_OxRdtase_FMN_depd"/>
</dbReference>
<evidence type="ECO:0000256" key="3">
    <source>
        <dbReference type="ARBA" id="ARBA00023002"/>
    </source>
</evidence>
<dbReference type="GO" id="GO:0016655">
    <property type="term" value="F:oxidoreductase activity, acting on NAD(P)H, quinone or similar compound as acceptor"/>
    <property type="evidence" value="ECO:0007669"/>
    <property type="project" value="InterPro"/>
</dbReference>
<evidence type="ECO:0000259" key="7">
    <source>
        <dbReference type="Pfam" id="PF02525"/>
    </source>
</evidence>
<dbReference type="EC" id="1.7.1.17" evidence="5"/>
<dbReference type="AlphaFoldDB" id="A0A6C0KF17"/>
<name>A0A6C0KF17_9ZZZZ</name>
<dbReference type="HAMAP" id="MF_01216">
    <property type="entry name" value="Azoreductase_type1"/>
    <property type="match status" value="1"/>
</dbReference>
<evidence type="ECO:0000256" key="5">
    <source>
        <dbReference type="ARBA" id="ARBA00024061"/>
    </source>
</evidence>
<dbReference type="InterPro" id="IPR003680">
    <property type="entry name" value="Flavodoxin_fold"/>
</dbReference>
<keyword evidence="3" id="KW-0560">Oxidoreductase</keyword>
<comment type="catalytic activity">
    <reaction evidence="6">
        <text>N,N-dimethyl-1,4-phenylenediamine + anthranilate + 2 NAD(+) = 2-(4-dimethylaminophenyl)diazenylbenzoate + 2 NADH + 2 H(+)</text>
        <dbReference type="Rhea" id="RHEA:55872"/>
        <dbReference type="ChEBI" id="CHEBI:15378"/>
        <dbReference type="ChEBI" id="CHEBI:15783"/>
        <dbReference type="ChEBI" id="CHEBI:16567"/>
        <dbReference type="ChEBI" id="CHEBI:57540"/>
        <dbReference type="ChEBI" id="CHEBI:57945"/>
        <dbReference type="ChEBI" id="CHEBI:71579"/>
        <dbReference type="EC" id="1.7.1.17"/>
    </reaction>
    <physiologicalReaction direction="right-to-left" evidence="6">
        <dbReference type="Rhea" id="RHEA:55874"/>
    </physiologicalReaction>
</comment>
<evidence type="ECO:0000313" key="8">
    <source>
        <dbReference type="EMBL" id="QHU15791.1"/>
    </source>
</evidence>
<keyword evidence="2" id="KW-0288">FMN</keyword>
<evidence type="ECO:0000256" key="2">
    <source>
        <dbReference type="ARBA" id="ARBA00022643"/>
    </source>
</evidence>
<sequence length="170" mass="18923">MSQTVLWVTSSPKEDSNSKKISKMIVDRITNEVTTQTHRDTSTVPHLVNDHNQTLVDEVLSCDTLVLAMPMWNYGTPSSVKAWIDHIVASGKTFIYESDKVSGCCKAKNVYLVVTCGTGVAENSDRDFITPYLRNVLSFIGMTNVNVVWVNNVYQPDAMERASAIINSLF</sequence>
<dbReference type="EMBL" id="MN740868">
    <property type="protein sequence ID" value="QHU15791.1"/>
    <property type="molecule type" value="Genomic_DNA"/>
</dbReference>
<protein>
    <recommendedName>
        <fullName evidence="5">FMN-dependent NADH-azoreductase</fullName>
        <ecNumber evidence="5">1.7.1.17</ecNumber>
    </recommendedName>
</protein>
<proteinExistence type="inferred from homology"/>
<dbReference type="Gene3D" id="3.40.50.360">
    <property type="match status" value="1"/>
</dbReference>
<dbReference type="PANTHER" id="PTHR43741:SF4">
    <property type="entry name" value="FMN-DEPENDENT NADH:QUINONE OXIDOREDUCTASE"/>
    <property type="match status" value="1"/>
</dbReference>
<dbReference type="SUPFAM" id="SSF52218">
    <property type="entry name" value="Flavoproteins"/>
    <property type="match status" value="1"/>
</dbReference>
<accession>A0A6C0KF17</accession>
<dbReference type="GO" id="GO:0010181">
    <property type="term" value="F:FMN binding"/>
    <property type="evidence" value="ECO:0007669"/>
    <property type="project" value="InterPro"/>
</dbReference>
<evidence type="ECO:0000256" key="1">
    <source>
        <dbReference type="ARBA" id="ARBA00022630"/>
    </source>
</evidence>
<feature type="domain" description="Flavodoxin-like fold" evidence="7">
    <location>
        <begin position="4"/>
        <end position="161"/>
    </location>
</feature>
<dbReference type="PANTHER" id="PTHR43741">
    <property type="entry name" value="FMN-DEPENDENT NADH-AZOREDUCTASE 1"/>
    <property type="match status" value="1"/>
</dbReference>
<evidence type="ECO:0000256" key="4">
    <source>
        <dbReference type="ARBA" id="ARBA00023027"/>
    </source>
</evidence>
<keyword evidence="1" id="KW-0285">Flavoprotein</keyword>
<keyword evidence="4" id="KW-0520">NAD</keyword>